<dbReference type="GO" id="GO:0000287">
    <property type="term" value="F:magnesium ion binding"/>
    <property type="evidence" value="ECO:0007669"/>
    <property type="project" value="InterPro"/>
</dbReference>
<dbReference type="Pfam" id="PF17837">
    <property type="entry name" value="4PPT_N"/>
    <property type="match status" value="1"/>
</dbReference>
<feature type="binding site" evidence="2">
    <location>
        <position position="166"/>
    </location>
    <ligand>
        <name>CoA</name>
        <dbReference type="ChEBI" id="CHEBI:57287"/>
    </ligand>
</feature>
<dbReference type="GO" id="GO:0009239">
    <property type="term" value="P:enterobactin biosynthetic process"/>
    <property type="evidence" value="ECO:0007669"/>
    <property type="project" value="InterPro"/>
</dbReference>
<dbReference type="PRINTS" id="PR01399">
    <property type="entry name" value="ENTSNTHTASED"/>
</dbReference>
<dbReference type="EMBL" id="CP163439">
    <property type="protein sequence ID" value="XDQ33478.1"/>
    <property type="molecule type" value="Genomic_DNA"/>
</dbReference>
<feature type="binding site" evidence="2">
    <location>
        <position position="107"/>
    </location>
    <ligand>
        <name>CoA</name>
        <dbReference type="ChEBI" id="CHEBI:57287"/>
    </ligand>
</feature>
<feature type="domain" description="4'-phosphopantetheinyl transferase" evidence="4">
    <location>
        <begin position="103"/>
        <end position="189"/>
    </location>
</feature>
<sequence length="244" mass="26722">MIEEILPVDVMSAEALDDDEDADIRLFAEERTAIADAVPRRRREFSTVRQCARTALGELGIPPVPLPPGRHRAPQWPAGVVGSMTHCSGYRAAAVARASRMHSVGIDAEESAPLPGDLLDLVALPAERDLVERLGAQSDAVPWDRLLFSCKEAVYKAWFPLAQRMLGFDGARIDIDSRGFFSARFLVPPPQAAGNPVPRLTGRWMHRDGFILTAIALPLSINESPVRATHTRAPSRAFLGTENR</sequence>
<protein>
    <submittedName>
        <fullName evidence="6">4'-phosphopantetheinyl transferase</fullName>
    </submittedName>
</protein>
<dbReference type="GO" id="GO:0009366">
    <property type="term" value="C:enterobactin synthetase complex"/>
    <property type="evidence" value="ECO:0007669"/>
    <property type="project" value="InterPro"/>
</dbReference>
<evidence type="ECO:0000313" key="6">
    <source>
        <dbReference type="EMBL" id="XDQ33478.1"/>
    </source>
</evidence>
<dbReference type="InterPro" id="IPR008278">
    <property type="entry name" value="4-PPantetheinyl_Trfase_dom"/>
</dbReference>
<evidence type="ECO:0000256" key="3">
    <source>
        <dbReference type="PIRSR" id="PIRSR603542-2"/>
    </source>
</evidence>
<keyword evidence="3" id="KW-0460">Magnesium</keyword>
<dbReference type="GO" id="GO:0008897">
    <property type="term" value="F:holo-[acyl-carrier-protein] synthase activity"/>
    <property type="evidence" value="ECO:0007669"/>
    <property type="project" value="InterPro"/>
</dbReference>
<evidence type="ECO:0000259" key="4">
    <source>
        <dbReference type="Pfam" id="PF01648"/>
    </source>
</evidence>
<feature type="binding site" evidence="2">
    <location>
        <position position="156"/>
    </location>
    <ligand>
        <name>CoA</name>
        <dbReference type="ChEBI" id="CHEBI:57287"/>
    </ligand>
</feature>
<feature type="binding site" evidence="3">
    <location>
        <position position="109"/>
    </location>
    <ligand>
        <name>Mg(2+)</name>
        <dbReference type="ChEBI" id="CHEBI:18420"/>
    </ligand>
</feature>
<feature type="binding site" evidence="2">
    <location>
        <position position="41"/>
    </location>
    <ligand>
        <name>CoA</name>
        <dbReference type="ChEBI" id="CHEBI:57287"/>
    </ligand>
</feature>
<dbReference type="InterPro" id="IPR037143">
    <property type="entry name" value="4-PPantetheinyl_Trfase_dom_sf"/>
</dbReference>
<feature type="binding site" evidence="2">
    <location>
        <position position="152"/>
    </location>
    <ligand>
        <name>CoA</name>
        <dbReference type="ChEBI" id="CHEBI:57287"/>
    </ligand>
</feature>
<feature type="domain" description="4'-phosphopantetheinyl transferase N-terminal" evidence="5">
    <location>
        <begin position="29"/>
        <end position="96"/>
    </location>
</feature>
<dbReference type="RefSeq" id="WP_369168037.1">
    <property type="nucleotide sequence ID" value="NZ_CP163439.1"/>
</dbReference>
<dbReference type="AlphaFoldDB" id="A0AB39PR89"/>
<proteinExistence type="predicted"/>
<evidence type="ECO:0000256" key="2">
    <source>
        <dbReference type="PIRSR" id="PIRSR603542-1"/>
    </source>
</evidence>
<gene>
    <name evidence="6" type="ORF">AB5J49_09190</name>
</gene>
<feature type="binding site" evidence="2">
    <location>
        <position position="49"/>
    </location>
    <ligand>
        <name>CoA</name>
        <dbReference type="ChEBI" id="CHEBI:57287"/>
    </ligand>
</feature>
<comment type="cofactor">
    <cofactor evidence="3">
        <name>Mg(2+)</name>
        <dbReference type="ChEBI" id="CHEBI:18420"/>
    </cofactor>
</comment>
<evidence type="ECO:0000256" key="1">
    <source>
        <dbReference type="ARBA" id="ARBA00022679"/>
    </source>
</evidence>
<keyword evidence="3" id="KW-0479">Metal-binding</keyword>
<feature type="binding site" evidence="3">
    <location>
        <position position="107"/>
    </location>
    <ligand>
        <name>Mg(2+)</name>
        <dbReference type="ChEBI" id="CHEBI:18420"/>
    </ligand>
</feature>
<dbReference type="Pfam" id="PF01648">
    <property type="entry name" value="ACPS"/>
    <property type="match status" value="1"/>
</dbReference>
<dbReference type="SUPFAM" id="SSF56214">
    <property type="entry name" value="4'-phosphopantetheinyl transferase"/>
    <property type="match status" value="1"/>
</dbReference>
<reference evidence="6" key="1">
    <citation type="submission" date="2024-07" db="EMBL/GenBank/DDBJ databases">
        <authorList>
            <person name="Yu S.T."/>
        </authorList>
    </citation>
    <scope>NUCLEOTIDE SEQUENCE</scope>
    <source>
        <strain evidence="6">R28</strain>
    </source>
</reference>
<dbReference type="PANTHER" id="PTHR38096">
    <property type="entry name" value="ENTEROBACTIN SYNTHASE COMPONENT D"/>
    <property type="match status" value="1"/>
</dbReference>
<dbReference type="GO" id="GO:0005886">
    <property type="term" value="C:plasma membrane"/>
    <property type="evidence" value="ECO:0007669"/>
    <property type="project" value="TreeGrafter"/>
</dbReference>
<feature type="binding site" evidence="3">
    <location>
        <position position="108"/>
    </location>
    <ligand>
        <name>Mg(2+)</name>
        <dbReference type="ChEBI" id="CHEBI:18420"/>
    </ligand>
</feature>
<dbReference type="InterPro" id="IPR041354">
    <property type="entry name" value="4PPT_N"/>
</dbReference>
<organism evidence="6">
    <name type="scientific">Streptomyces sp. R28</name>
    <dbReference type="NCBI Taxonomy" id="3238628"/>
    <lineage>
        <taxon>Bacteria</taxon>
        <taxon>Bacillati</taxon>
        <taxon>Actinomycetota</taxon>
        <taxon>Actinomycetes</taxon>
        <taxon>Kitasatosporales</taxon>
        <taxon>Streptomycetaceae</taxon>
        <taxon>Streptomyces</taxon>
    </lineage>
</organism>
<dbReference type="PANTHER" id="PTHR38096:SF1">
    <property type="entry name" value="ENTEROBACTIN SYNTHASE COMPONENT D"/>
    <property type="match status" value="1"/>
</dbReference>
<name>A0AB39PR89_9ACTN</name>
<dbReference type="InterPro" id="IPR003542">
    <property type="entry name" value="Enbac_synth_compD-like"/>
</dbReference>
<keyword evidence="1 6" id="KW-0808">Transferase</keyword>
<evidence type="ECO:0000259" key="5">
    <source>
        <dbReference type="Pfam" id="PF17837"/>
    </source>
</evidence>
<accession>A0AB39PR89</accession>
<feature type="binding site" evidence="2">
    <location>
        <begin position="85"/>
        <end position="86"/>
    </location>
    <ligand>
        <name>CoA</name>
        <dbReference type="ChEBI" id="CHEBI:57287"/>
    </ligand>
</feature>